<reference evidence="1 2" key="1">
    <citation type="submission" date="2020-07" db="EMBL/GenBank/DDBJ databases">
        <title>Taxonomic proposal: Crassvirales, a new order of highly abundant and diverse bacterial viruses.</title>
        <authorList>
            <person name="Shkoporov A.N."/>
            <person name="Stockdale S.R."/>
            <person name="Guerin E."/>
            <person name="Ross R.P."/>
            <person name="Hill C."/>
        </authorList>
    </citation>
    <scope>NUCLEOTIDE SEQUENCE [LARGE SCALE GENOMIC DNA]</scope>
</reference>
<dbReference type="RefSeq" id="YP_010112216.1">
    <property type="nucleotide sequence ID" value="NC_055889.1"/>
</dbReference>
<protein>
    <submittedName>
        <fullName evidence="1">Nuclear pore complex protein-like protein</fullName>
    </submittedName>
</protein>
<accession>A0A7M1RRK1</accession>
<organism evidence="1 2">
    <name type="scientific">uncultured phage cr53_1</name>
    <dbReference type="NCBI Taxonomy" id="2772080"/>
    <lineage>
        <taxon>Viruses</taxon>
        <taxon>Duplodnaviria</taxon>
        <taxon>Heunggongvirae</taxon>
        <taxon>Uroviricota</taxon>
        <taxon>Caudoviricetes</taxon>
        <taxon>Crassvirales</taxon>
        <taxon>Suoliviridae</taxon>
        <taxon>Loutivirinae</taxon>
        <taxon>Blohavirus</taxon>
        <taxon>Blohavirus americanus</taxon>
    </lineage>
</organism>
<dbReference type="Proteomes" id="UP000593713">
    <property type="component" value="Segment"/>
</dbReference>
<proteinExistence type="predicted"/>
<dbReference type="KEGG" id="vg:65130681"/>
<keyword evidence="2" id="KW-1185">Reference proteome</keyword>
<evidence type="ECO:0000313" key="1">
    <source>
        <dbReference type="EMBL" id="QOR56764.1"/>
    </source>
</evidence>
<evidence type="ECO:0000313" key="2">
    <source>
        <dbReference type="Proteomes" id="UP000593713"/>
    </source>
</evidence>
<name>A0A7M1RRK1_9CAUD</name>
<dbReference type="EMBL" id="MT774396">
    <property type="protein sequence ID" value="QOR56764.1"/>
    <property type="molecule type" value="Genomic_DNA"/>
</dbReference>
<sequence>MQANRYDRAAEAPIMNTYVPINFGELYRIGLAQRQAVEQAANEFTNTVSKFGEFQSPSAVDTLRYYENSLGKIRDLIDEAATNPDAMKDANFRARLNSRIANLDYATLSNLKQSREGMLARQKANLELMIKGMYNPLWHDVDFTNYNTVDSGIFNDIAPLAYKSEVDLVRPYVDNLKASFMGVKDGWIHQGVSTDRTDYEIQRNLSSIQNTPEYQKHLEVLLRQGLSRQNAEEQLNRTLITAGREFAYDLAQRDPWWIESAKIQARAAAAAKNNPNNLLNLTEQVHMDSRRRIYENFTDMTPEEMNAVTRHGINVLSKDRRDAVLKLLDPSVMQDKLRNSFESVYSHTRSRNAAIDYVINAFSSPLDPDTAIDIYGKYGTTGKKDSNGNYIGKKSSDFILQDELAFSMLGDVNLLGTQTARNAIFTDMWNNGEFNNFIISPETKQVTDGGQTYQTKYAFIPLNQFNKDKFFTSSGKDDDENARSLYDAVKEAGLEVVTLNNSDTSGSVVVRLDNRDNIDSKSITTKNDTEYVMVPVATVIPSSGQAAVAADIQFQNSRRTGTDMNVMLNIRSESMRFPYSNIDDDNE</sequence>
<dbReference type="GeneID" id="65130681"/>